<dbReference type="Proteomes" id="UP000625711">
    <property type="component" value="Unassembled WGS sequence"/>
</dbReference>
<accession>A0A834IE25</accession>
<comment type="caution">
    <text evidence="2">The sequence shown here is derived from an EMBL/GenBank/DDBJ whole genome shotgun (WGS) entry which is preliminary data.</text>
</comment>
<evidence type="ECO:0000313" key="3">
    <source>
        <dbReference type="Proteomes" id="UP000625711"/>
    </source>
</evidence>
<feature type="compositionally biased region" description="Polar residues" evidence="1">
    <location>
        <begin position="19"/>
        <end position="30"/>
    </location>
</feature>
<dbReference type="EMBL" id="JAACXV010000376">
    <property type="protein sequence ID" value="KAF7279095.1"/>
    <property type="molecule type" value="Genomic_DNA"/>
</dbReference>
<reference evidence="2" key="1">
    <citation type="submission" date="2020-08" db="EMBL/GenBank/DDBJ databases">
        <title>Genome sequencing and assembly of the red palm weevil Rhynchophorus ferrugineus.</title>
        <authorList>
            <person name="Dias G.B."/>
            <person name="Bergman C.M."/>
            <person name="Manee M."/>
        </authorList>
    </citation>
    <scope>NUCLEOTIDE SEQUENCE</scope>
    <source>
        <strain evidence="2">AA-2017</strain>
        <tissue evidence="2">Whole larva</tissue>
    </source>
</reference>
<feature type="region of interest" description="Disordered" evidence="1">
    <location>
        <begin position="1"/>
        <end position="80"/>
    </location>
</feature>
<gene>
    <name evidence="2" type="ORF">GWI33_007643</name>
</gene>
<name>A0A834IE25_RHYFE</name>
<organism evidence="2 3">
    <name type="scientific">Rhynchophorus ferrugineus</name>
    <name type="common">Red palm weevil</name>
    <name type="synonym">Curculio ferrugineus</name>
    <dbReference type="NCBI Taxonomy" id="354439"/>
    <lineage>
        <taxon>Eukaryota</taxon>
        <taxon>Metazoa</taxon>
        <taxon>Ecdysozoa</taxon>
        <taxon>Arthropoda</taxon>
        <taxon>Hexapoda</taxon>
        <taxon>Insecta</taxon>
        <taxon>Pterygota</taxon>
        <taxon>Neoptera</taxon>
        <taxon>Endopterygota</taxon>
        <taxon>Coleoptera</taxon>
        <taxon>Polyphaga</taxon>
        <taxon>Cucujiformia</taxon>
        <taxon>Curculionidae</taxon>
        <taxon>Dryophthorinae</taxon>
        <taxon>Rhynchophorus</taxon>
    </lineage>
</organism>
<evidence type="ECO:0000256" key="1">
    <source>
        <dbReference type="SAM" id="MobiDB-lite"/>
    </source>
</evidence>
<feature type="compositionally biased region" description="Basic and acidic residues" evidence="1">
    <location>
        <begin position="1"/>
        <end position="17"/>
    </location>
</feature>
<sequence>MISERFEKTRRARDDRYSATWTRRNATTKADSSKPAPRWVAAPSRPMGPAAAATADGKSEGDGGDEEDDAPAPLSKGKNDLKHFLIGRRPNDLIFDETAVSVRDGEF</sequence>
<protein>
    <submittedName>
        <fullName evidence="2">Uncharacterized protein</fullName>
    </submittedName>
</protein>
<dbReference type="AlphaFoldDB" id="A0A834IE25"/>
<keyword evidence="3" id="KW-1185">Reference proteome</keyword>
<proteinExistence type="predicted"/>
<evidence type="ECO:0000313" key="2">
    <source>
        <dbReference type="EMBL" id="KAF7279095.1"/>
    </source>
</evidence>